<evidence type="ECO:0000256" key="1">
    <source>
        <dbReference type="SAM" id="MobiDB-lite"/>
    </source>
</evidence>
<dbReference type="OrthoDB" id="5454883at2759"/>
<protein>
    <submittedName>
        <fullName evidence="2">Uncharacterized protein</fullName>
    </submittedName>
</protein>
<gene>
    <name evidence="2" type="ORF">T551_02778</name>
</gene>
<accession>A0A0W4ZHH2</accession>
<dbReference type="GeneID" id="28941296"/>
<name>A0A0W4ZHH2_PNEJ7</name>
<evidence type="ECO:0000313" key="2">
    <source>
        <dbReference type="EMBL" id="KTW27811.1"/>
    </source>
</evidence>
<feature type="compositionally biased region" description="Low complexity" evidence="1">
    <location>
        <begin position="295"/>
        <end position="321"/>
    </location>
</feature>
<dbReference type="VEuPathDB" id="FungiDB:T551_02778"/>
<comment type="caution">
    <text evidence="2">The sequence shown here is derived from an EMBL/GenBank/DDBJ whole genome shotgun (WGS) entry which is preliminary data.</text>
</comment>
<reference evidence="3" key="1">
    <citation type="journal article" date="2016" name="Nat. Commun.">
        <title>Genome analysis of three Pneumocystis species reveals adaptation mechanisms to life exclusively in mammalian hosts.</title>
        <authorList>
            <person name="Ma L."/>
            <person name="Chen Z."/>
            <person name="Huang D.W."/>
            <person name="Kutty G."/>
            <person name="Ishihara M."/>
            <person name="Wang H."/>
            <person name="Abouelleil A."/>
            <person name="Bishop L."/>
            <person name="Davey E."/>
            <person name="Deng R."/>
            <person name="Deng X."/>
            <person name="Fan L."/>
            <person name="Fantoni G."/>
            <person name="Fitzgerald M."/>
            <person name="Gogineni E."/>
            <person name="Goldberg J.M."/>
            <person name="Handley G."/>
            <person name="Hu X."/>
            <person name="Huber C."/>
            <person name="Jiao X."/>
            <person name="Jones K."/>
            <person name="Levin J.Z."/>
            <person name="Liu Y."/>
            <person name="Macdonald P."/>
            <person name="Melnikov A."/>
            <person name="Raley C."/>
            <person name="Sassi M."/>
            <person name="Sherman B.T."/>
            <person name="Song X."/>
            <person name="Sykes S."/>
            <person name="Tran B."/>
            <person name="Walsh L."/>
            <person name="Xia Y."/>
            <person name="Yang J."/>
            <person name="Young S."/>
            <person name="Zeng Q."/>
            <person name="Zheng X."/>
            <person name="Stephens R."/>
            <person name="Nusbaum C."/>
            <person name="Birren B.W."/>
            <person name="Azadi P."/>
            <person name="Lempicki R.A."/>
            <person name="Cuomo C.A."/>
            <person name="Kovacs J.A."/>
        </authorList>
    </citation>
    <scope>NUCLEOTIDE SEQUENCE [LARGE SCALE GENOMIC DNA]</scope>
    <source>
        <strain evidence="3">RU7</strain>
    </source>
</reference>
<proteinExistence type="predicted"/>
<evidence type="ECO:0000313" key="3">
    <source>
        <dbReference type="Proteomes" id="UP000053447"/>
    </source>
</evidence>
<dbReference type="Proteomes" id="UP000053447">
    <property type="component" value="Unassembled WGS sequence"/>
</dbReference>
<dbReference type="EMBL" id="LFWA01000013">
    <property type="protein sequence ID" value="KTW27811.1"/>
    <property type="molecule type" value="Genomic_DNA"/>
</dbReference>
<feature type="region of interest" description="Disordered" evidence="1">
    <location>
        <begin position="287"/>
        <end position="340"/>
    </location>
</feature>
<organism evidence="2 3">
    <name type="scientific">Pneumocystis jirovecii (strain RU7)</name>
    <name type="common">Human pneumocystis pneumonia agent</name>
    <dbReference type="NCBI Taxonomy" id="1408657"/>
    <lineage>
        <taxon>Eukaryota</taxon>
        <taxon>Fungi</taxon>
        <taxon>Dikarya</taxon>
        <taxon>Ascomycota</taxon>
        <taxon>Taphrinomycotina</taxon>
        <taxon>Pneumocystomycetes</taxon>
        <taxon>Pneumocystaceae</taxon>
        <taxon>Pneumocystis</taxon>
    </lineage>
</organism>
<dbReference type="RefSeq" id="XP_018228582.1">
    <property type="nucleotide sequence ID" value="XM_018375041.1"/>
</dbReference>
<keyword evidence="3" id="KW-1185">Reference proteome</keyword>
<dbReference type="AlphaFoldDB" id="A0A0W4ZHH2"/>
<sequence length="408" mass="46630">MRVFIYGIFIAFTNALSENSRISDSASQNLNILDNEEKLIFNHVYPYKSFEKRSNFMSFDEYINKQLNEIQNFLHKINLENHDLSQGNYLTSEDYGLLAVIIATYFNRKYTVIECVNILTQFCQHINSIPKNDNRLTSLSFACNNPTETCKKTIHFFDEMCRELEEFLEKTSEFTNYVCQKENLVCKYLGKTCGNKLTTICERLGTHCEKPNETGHKTISTTQSEYISFENTHTIILDETIYITETVYSTHTNVVLKTVDCNSKDTEDCTCTLNMAICPIPTFTLEPTKSRSKSKPTSTTSLKPTESKNNPKPSPTSSLETTESKDKLKPSLTKTPDKNISVTNDKECEITTTMIIKNKFSETITMTVTVSKIPKTTDNAQIEKSRGVRIEFQKVLVFLLIIRVIATM</sequence>